<dbReference type="Pfam" id="PF05046">
    <property type="entry name" value="Img2"/>
    <property type="match status" value="1"/>
</dbReference>
<dbReference type="PANTHER" id="PTHR13477">
    <property type="entry name" value="MITOCHONDRIAL 39S RIBOSOMAL PROTEIN L49"/>
    <property type="match status" value="1"/>
</dbReference>
<keyword evidence="3" id="KW-0689">Ribosomal protein</keyword>
<evidence type="ECO:0000256" key="3">
    <source>
        <dbReference type="ARBA" id="ARBA00022980"/>
    </source>
</evidence>
<dbReference type="GO" id="GO:0003735">
    <property type="term" value="F:structural constituent of ribosome"/>
    <property type="evidence" value="ECO:0007669"/>
    <property type="project" value="InterPro"/>
</dbReference>
<accession>A0A9Q3PCH7</accession>
<dbReference type="GO" id="GO:0005762">
    <property type="term" value="C:mitochondrial large ribosomal subunit"/>
    <property type="evidence" value="ECO:0007669"/>
    <property type="project" value="TreeGrafter"/>
</dbReference>
<dbReference type="Proteomes" id="UP000765509">
    <property type="component" value="Unassembled WGS sequence"/>
</dbReference>
<reference evidence="7" key="1">
    <citation type="submission" date="2021-03" db="EMBL/GenBank/DDBJ databases">
        <title>Draft genome sequence of rust myrtle Austropuccinia psidii MF-1, a brazilian biotype.</title>
        <authorList>
            <person name="Quecine M.C."/>
            <person name="Pachon D.M.R."/>
            <person name="Bonatelli M.L."/>
            <person name="Correr F.H."/>
            <person name="Franceschini L.M."/>
            <person name="Leite T.F."/>
            <person name="Margarido G.R.A."/>
            <person name="Almeida C.A."/>
            <person name="Ferrarezi J.A."/>
            <person name="Labate C.A."/>
        </authorList>
    </citation>
    <scope>NUCLEOTIDE SEQUENCE</scope>
    <source>
        <strain evidence="7">MF-1</strain>
    </source>
</reference>
<comment type="similarity">
    <text evidence="2">Belongs to the mitochondrion-specific ribosomal protein mL49 family.</text>
</comment>
<dbReference type="InterPro" id="IPR007740">
    <property type="entry name" value="Ribosomal_mL49"/>
</dbReference>
<dbReference type="AlphaFoldDB" id="A0A9Q3PCH7"/>
<evidence type="ECO:0000256" key="5">
    <source>
        <dbReference type="ARBA" id="ARBA00023274"/>
    </source>
</evidence>
<evidence type="ECO:0000256" key="6">
    <source>
        <dbReference type="ARBA" id="ARBA00035191"/>
    </source>
</evidence>
<name>A0A9Q3PCH7_9BASI</name>
<gene>
    <name evidence="7" type="ORF">O181_096249</name>
</gene>
<evidence type="ECO:0000256" key="4">
    <source>
        <dbReference type="ARBA" id="ARBA00023128"/>
    </source>
</evidence>
<keyword evidence="4" id="KW-0496">Mitochondrion</keyword>
<comment type="subcellular location">
    <subcellularLocation>
        <location evidence="1">Mitochondrion</location>
    </subcellularLocation>
</comment>
<sequence length="156" mass="18393">MLIHLNKIKNNRAYFLKFLSISATQPNSNLTNQENSTSHQARNNLPDRIWKVSLNDIRTENGEVKINQSKQLDYKVNRLHKFNTLPVYTKNRPQLKQIWTLIKKIDGNIIELKNDLLLDFPNSRPILKNFNKPNQTILMRGQLSKEVKLWLQDRGF</sequence>
<evidence type="ECO:0000256" key="1">
    <source>
        <dbReference type="ARBA" id="ARBA00004173"/>
    </source>
</evidence>
<dbReference type="OrthoDB" id="19439at2759"/>
<proteinExistence type="inferred from homology"/>
<keyword evidence="5" id="KW-0687">Ribonucleoprotein</keyword>
<organism evidence="7 8">
    <name type="scientific">Austropuccinia psidii MF-1</name>
    <dbReference type="NCBI Taxonomy" id="1389203"/>
    <lineage>
        <taxon>Eukaryota</taxon>
        <taxon>Fungi</taxon>
        <taxon>Dikarya</taxon>
        <taxon>Basidiomycota</taxon>
        <taxon>Pucciniomycotina</taxon>
        <taxon>Pucciniomycetes</taxon>
        <taxon>Pucciniales</taxon>
        <taxon>Sphaerophragmiaceae</taxon>
        <taxon>Austropuccinia</taxon>
    </lineage>
</organism>
<dbReference type="EMBL" id="AVOT02064032">
    <property type="protein sequence ID" value="MBW0556534.1"/>
    <property type="molecule type" value="Genomic_DNA"/>
</dbReference>
<evidence type="ECO:0000313" key="7">
    <source>
        <dbReference type="EMBL" id="MBW0556534.1"/>
    </source>
</evidence>
<evidence type="ECO:0000313" key="8">
    <source>
        <dbReference type="Proteomes" id="UP000765509"/>
    </source>
</evidence>
<evidence type="ECO:0000256" key="2">
    <source>
        <dbReference type="ARBA" id="ARBA00005677"/>
    </source>
</evidence>
<comment type="caution">
    <text evidence="7">The sequence shown here is derived from an EMBL/GenBank/DDBJ whole genome shotgun (WGS) entry which is preliminary data.</text>
</comment>
<dbReference type="Gene3D" id="3.30.780.10">
    <property type="entry name" value="SUI1-like domain"/>
    <property type="match status" value="1"/>
</dbReference>
<keyword evidence="8" id="KW-1185">Reference proteome</keyword>
<dbReference type="PANTHER" id="PTHR13477:SF0">
    <property type="entry name" value="LARGE RIBOSOMAL SUBUNIT PROTEIN ML49"/>
    <property type="match status" value="1"/>
</dbReference>
<dbReference type="GO" id="GO:0006412">
    <property type="term" value="P:translation"/>
    <property type="evidence" value="ECO:0007669"/>
    <property type="project" value="InterPro"/>
</dbReference>
<protein>
    <recommendedName>
        <fullName evidence="6">Large ribosomal subunit protein mL49</fullName>
    </recommendedName>
</protein>